<feature type="domain" description="EGF-like" evidence="10">
    <location>
        <begin position="4257"/>
        <end position="4291"/>
    </location>
</feature>
<evidence type="ECO:0000256" key="1">
    <source>
        <dbReference type="ARBA" id="ARBA00004613"/>
    </source>
</evidence>
<feature type="domain" description="EGF-like" evidence="10">
    <location>
        <begin position="1233"/>
        <end position="1272"/>
    </location>
</feature>
<accession>A0AAR5Q051</accession>
<feature type="domain" description="EGF-like" evidence="10">
    <location>
        <begin position="10"/>
        <end position="53"/>
    </location>
</feature>
<dbReference type="InterPro" id="IPR018097">
    <property type="entry name" value="EGF_Ca-bd_CS"/>
</dbReference>
<dbReference type="PROSITE" id="PS01186">
    <property type="entry name" value="EGF_2"/>
    <property type="match status" value="44"/>
</dbReference>
<keyword evidence="7" id="KW-0325">Glycoprotein</keyword>
<feature type="domain" description="EGF-like" evidence="10">
    <location>
        <begin position="4175"/>
        <end position="4213"/>
    </location>
</feature>
<feature type="disulfide bond" evidence="8">
    <location>
        <begin position="5815"/>
        <end position="5825"/>
    </location>
</feature>
<evidence type="ECO:0000313" key="12">
    <source>
        <dbReference type="Proteomes" id="UP000019118"/>
    </source>
</evidence>
<feature type="domain" description="EGF-like" evidence="10">
    <location>
        <begin position="258"/>
        <end position="297"/>
    </location>
</feature>
<dbReference type="FunFam" id="2.10.25.10:FF:000014">
    <property type="entry name" value="Latent-transforming growth factor beta-binding protein 3"/>
    <property type="match status" value="2"/>
</dbReference>
<feature type="domain" description="EGF-like" evidence="10">
    <location>
        <begin position="7039"/>
        <end position="7077"/>
    </location>
</feature>
<feature type="domain" description="EGF-like" evidence="10">
    <location>
        <begin position="3300"/>
        <end position="3340"/>
    </location>
</feature>
<dbReference type="Pfam" id="PF07645">
    <property type="entry name" value="EGF_CA"/>
    <property type="match status" value="16"/>
</dbReference>
<dbReference type="InterPro" id="IPR001881">
    <property type="entry name" value="EGF-like_Ca-bd_dom"/>
</dbReference>
<dbReference type="PROSITE" id="PS01187">
    <property type="entry name" value="EGF_CA"/>
    <property type="match status" value="12"/>
</dbReference>
<feature type="domain" description="EGF-like" evidence="10">
    <location>
        <begin position="3258"/>
        <end position="3297"/>
    </location>
</feature>
<feature type="disulfide bond" evidence="8">
    <location>
        <begin position="4866"/>
        <end position="4876"/>
    </location>
</feature>
<sequence>MAKRLGIAIDVNECEDPAIAARCVQNAECCNLPSHFLCKCKPGFQGDGEVQCLDIDECQQPNACGQHALCQNTPGNYTCLCPEGFYGNPFDGCVDVDECQQPGACGPGASCTNVVGGRECHCPPGYEGDPYTSGCNDFNECAKSPCGRNALCSNMEGSYKCSCPPGFIGDPKSECSDFNECESNPCAASASCHNSNGSYTCLCPEGYTGSANEECVDINECGKAGACGINAKCINVPGSFKCLCPSGFTGQGHLYCENVNECEPNPCGANALCKDTVGSYVCTCKEDYTGDPFKGCTDIDECATLDKPCGTHAICQNADPGYTCLCPQGYQGKPQPEVACEQVDVNVLCQSNFDCTNNAECIEGQCFCQKGFTPKGSVCVDIDECQNSTSPCGPDSSCLNTVGSFHCECESGFVGAPPMIECKAPCEDVKCGNHAYCKPDGSEAYCICEEGWTFNPSDISAGCIDVNECDKANGPSGRCGSNAQCTNLPGTFACQCQPGFTGNPNQQCTDVDECTLANSCGVGAICKNYPGGHSCECPEGTVPEPDAYIKCTEILACKLDADCPGNSLCDRKKCLCPEPNVGNDCRHPCEALSCAPNEECMLVNRQASCICSSGYTNSSTGCTDVDECLKNPCQAGAVCKNEPGTFSCQCPGGTSGDPYRSGCSRLAPPASGCSNDNPCAAGEQCILDEFSGESVCICVNGYVRDQATGKCRDKDECRELRDKPACGLNALCKNLPGSYDCQCPAGFNGNPFLECLECNSPDCRCQPPYELKDGNCILASCGPDGSCPNGAECITITGGVSYCACPKGFQQAPEGTCEDINECMEQQQTCGYGAQCLNRPGSFECHCPEGYSGDAYNGLCSPAQKKCINDKECPENERCVQPGECVCPPPYFTDMLDGNKCKSPCERYPCGINANCTPSDPPKCSCKPGYEGDAIQGCSEVDECKRAPCAYGAHCLNLPDGYKCICPKGMTGDAYKGGCILDTPGTPKSECQSDKDCVNILTCLDGSCVSPCDSVRCGSNARCHVHNHKALCECAAGFAKNTKDQCVSPCEDFACSSGAQCILTYEGPTCRCAEGSIGNPFPGGSCIKDVCSSSQPCEESKLCISGRCKQRCQGVICGVGAHCDQTNNKCTCDDNLVGNPDVICMPPKSGPTCEPKCGRNAHCEYGLITNQCVCNIGSVGNPYETCTKEKVLDRKGCSASACGSNADCLETFNGIECACKHGFSGNAYIDCKDIDECKNSVCGNSAVCINTIGSYDCRCKQGYAGNPFVMCTQVQGGICRQPENCQCSDTLLCPNGYSCKRGQCRDLCESVSCGPKAICDSGKCSCPPGYVGHPKDLKAGCSPQGQCSSDAHCANTEICFQLGKGLRTCVDACSKAQCGPNALCIASKHRTSCICSPGHKGNAGDLSVGCQMEERLNSRECLEDSDCKFATICAIDQKGLQRCINPCETVACGTHEACQLDVAGHPTCACTDQYLWNPVSSACEKPAVPECEHDDDCEPVATCQPDALGVLKCSLICPQFTCPNNSACVAEAHKGQCRCFEGYSGNPNDRNGCLLIKPDACSADAHCPEQDTCRSSPEENRLMCLPACDLLRCGPNAICAVNNHVPKCQCPPGSYIGNASDLGLGCRAVPCVYNIDCPSSQLCDRLSHSCRDVCDEEACGTNAVCIGQDHQASCQCPPGFAPNPLAEVECVLVDQCKSNPCHPTALCRPTNRGFSCLCPEGTVGDALVSGCKQRGNCTKARECPANTDCVGGYCISPCSRQACNPNEVCSVVNRQAVCSCPAGYKQSGSGCLRLIQACASDAECSNEVCYQGQCRPVCRDSKDCSEGEACLSKKCATPCTDHSQCEQRQACRAGMCTLGCRSNKNCPSHQACVNSQCLDPCASREACGPNAVCSCKDHRTSCECPKGFEGNPRPEQGCIRIPTLCNAQHQCPSGHACFNEQCTFNCHGNSDCAVGERCTNKGCLKVCFGDSNCLTGEICRDEVCQPGCARDSDCKPSQTCLNGSCKCSAGFIGTPQGCSDINECEAHPCHRSAICKNDLGSYKCVCPEGMIGDPYTSTGCSGPGQCRSDRNCPDQLVCKRGKCQDPCDKCGVNALCAVANHALSCACPPGHLGNPFDKSLGCFKVECIENDDCPDDRFCNAHSNKCLDPCGFVDCGKGSCQAQNHDTICACSTGYKLVEDKCVNVDECEESRPCHSTAECVDSDGGFSCVCRDGLIGDPITTGCRKPGSCLADSDCPSSAFCDNQACRNPCELANVCGANAACIPAAHKASCRCPERSREDAHHNCIALECADNNDCSSDKICVDSLCDDPCSLPNVCGRNAACSPANHLAVCTCQPGMTGDPHLGCIAVQYCASDQQCPQGLNCYNGICTSLCGSARDCITDQLCIQGYCQPTCKSNSSCPDFQFCHDSICQQEVRCRANEDCGSTERCLANAVGQPDCVDACEGVICGRNAECISTNHIAQCACRTGYKGSPTNEKTGCQKIECERNSDCSSDKLCEQNMCKIACLVRNPCGKNTLCSAEDHQQVCYCQPGYTGDALKGCTLIDFCSDEPCGPKARCSNSQGSFKCQCEPGLIGDPYNDGCRPAVECLQDADCPAAAACDKSTSKCKSACDASRCGPNAECIAVEHKGHCSCRNGFEGKAADASIGCLPKLVRCKSTHDCPAHTYCYGNVCNPPCRLDEECQSSEQCLEGQCLNPCLLPRACGLNALCQADNHRKVCKCPERFTGNQDVECVRLPASCTSSPDCAENSTCKEHICVPKCASDLQCAFNEICLQGDCMLTCRVDNDCFLGHICLRNKCIFGCRGDEDCDSSESCSSNKCTNPCMPNTCGPNAQCSVSNHRAVCSCGRNLVPNPTANVACVRTPPEPCRQNTDCSDSSICRDDFCRSVCLSDGGCLNNERCEGGVCKPICRKDDDCRSGEVCEGIKCVLGCRASSGCALDQSCVNNKCVDPCSSPTACGTNAKCSVVDHRKVCECPAPLDGYPEEACKRVAKPCAADSGCTSAESCIEGVCEGSCKTDQNCLENERCIRGVCKTVCNSDGFCNRNQICENRLCIAGCRNDSVCSQNEACINSQCQNPCDGFATCGVCAKCNVKNHLAQCSCPANFLGDPLISCVQAATKCNDHCDCDEAGYCTKKCRTAADCACGETCAHGQCRNSCSPQLGCAQGQICANGACMPGCRSDADCANAEACKKGKCLNVCKQPFACGKNAICRVSDHRKLCLCPDGYQGDPTALCSPYQCKDHKQCEPSKKCGRDGICINPCLEKDACGANAQCKIIDRRASCSCPPGYVGNALVGCQQGGAQACMKSPCGHNAKCKDLPDNGFDCTCLPGCLGDAYRGCDCDEKTVNICRNTRCGVGAICKALSGKPQCVCPSNKPAGDPTIECSLDRSALDCRTDGCGKNAECIREQAFFVCRCKPGFSGAAEVECRKAAECNNDLDCSDQKACINFQCVNPCSLRGACGENALCKTIQHRPRCTCPECHIGSANTACHPDPNCLNTQPRPAGQAVCFADADCEPQLACRTSTGKCFNPCASSSIKCRENKRCEVHHHKPTCVCKNGFLVNERGEISCGPERSECQTDDHCPGNKACIDQLCQNPCTASLVPPCAPDKGCDVLNHKPNCICLKNCSPSLSICLRDNGCPSDQACRAFRCENPCDSANCPANTPCRVEDHKPICQFCPPGYKQDPKFGCFKDIQCRSHSDCTAQQACINRKCLNPCLASNPCTNSQDCQVQAHQPVCVKVCQCQGDHDCAHLGQRCDGCNCIDELRDDHCSHCPPGVPCNPLTKACYKEPPGERAPKPCESDMDCLESEACYMSICQDPCEFTSACAAGARCQAKMHRPICTCPMGFEGNPAIKCSKSPTMGCTANEDCPISEACIDRACQRPCDVHNPCAQNAVCINTNHGCDCSCQEGYQGNGFVGCAPVADNGPPVCQYNEDCPPNKLCDRLNRRCMNPCFEDSCGENAECVPKNHGATCVCLPGYEGNAYVECLGVLGCRRDEECASNEACLNQQCASPCNCGINAICDVIQHKPQCQCPPGYQGDARVSCQPPSDPCDPNPCGTNALCELDNGNPICFCPKGLTGNPFKNCIPEGDECSPNPCGPNSGCRVVGGNAVCFCLPEFEGTPPQVPCSLPSNPCDPSPCGPNTQCSILANGFAKCTCLPGFLESPNTIRGCIESRNPCEPNPCGAGALCDPHGEPVCSCPYGTNGNPFRGCAIEKPLCSPGPCGANADCYNSNNEEQCFCRSGFIGDPYTGCRIQPPSPCVPNPCGPGAQCVITPDGNSLCRCPEGMGGDPTGPLGCFGYECVVDENCGDHQACISYRCRDPCPGSCGVNADCRVEKHHPVCSCQSGLTGNPVIRCFKIPEILPPHDPCMPNPCGLNTVCQSISNRAVCSCLPDFHGDPQIGCQPECLINSDCPINKACLERHCKDPCSQGQLCGVNAFCQVRDHTAACLCLEGFIGDPFLQCIQPPIEDTPKHTNTSIQPCTPSPCGNMECSIYGTQIAVCDPCLGPEAVYNPQCRPECLTNADCPFHQACMRFNCIDPCPGSCGVNAVCSVVSHTPICSCPYGLVGDPFQQCVPLTIDSPKDSCDYPRCGVNADCLEKGTGVICVCKRGFFGDPYLACRPECVINPDCPLDKACINAKCSSPCSDVCGVGAQCDVVNHIPICSCPPQHTGDPFVACYKAVIPSLPAPAPQNPCDPTPCGPYSRCSVSHQGYATCSCLPNYQGVAPACKPECISTSECPQTKACINLKCGDPCAGTCGSGAVCTVINHNPICSCPEGLEGNPFLNCRQAPVVEELPSTTEEPINPCVPTPCGQNSICQIKESRPVCSCIANYIGSPPYCRPECMLSQECPQHQACVNEKCVDPCVSSCGPNAQCHVVGHNPFCSCLSGFEGDAFVGCTKVAVVAVDPCNPSPCGENSQCSVSEGAAKCVCIPPYIGNPYSGGCRPECTINSECATHLACLSRHCRDPCQGLCGINSECSVFNHVPVCTCARGLVGDPQTGCRPPAVVERPKPCEPSPCGPNSVCRERNDKAICSCQVGYFGQPPSCRPECLVSSECSSDQACINQRCQDPCPGTCGARARCQVANHNPICSCPPNYVGDPFIVCRPEERGEPTPTPTPCIPSPCGPNADCQPLNNRAVCSCLPGMFGIAPNCRPECSIDQDCPLTLACTNQKCKDPCAGSCGFNAECSVVNHRPICSCQSGFEGDPFSGCNPVAVIEEPRNPCNPSPCGSNAACKERAGVGSCTCLVGFFGDPYNGCRPECVTSSECAHTKACLNMKCTDPCPGTCGVNAKCSVINHIPQCYCPSGFSGNALSICRENVPLVFEEHKRNPCVPSPCGPYSVCQISNDRPVCSCAAGYYGAPPTCKPECIVNSECTQDKSCNNQKCVDPCPGTCGINALCRVVNHSPICSCPTSFTGDPFVRCLPEEKRPVDVENPCLPSPCGTFSECRVVNGRARCSCLPNYYGQPPNCKPECVVNSECSPSRACVNQKCKDPCPGSCGANAQCSAVNHVPVCYCLAGFTGDPFSGCQQFTPREEPPHPCNPSPCGSNANCKELNGAGSCTCIPGYFGDPYTSCRPECVQNSECPMDQSCNNNKCRNPCPGTCGINAECLVNNHLPNCNCLPGFTGNPALSCHPIPISPPVEEPTNPCVPSPCGPYSQCREVNAHAVCSCLQNYIGAPPMCRPECLVSSECGQDRTCINQKCKDPCPGTCGLNALCHVINHNPICSCAPGFSGDPFIRCVVVEKRPVEVEPSNPCQPTPCGPNSQCREVHAQPVCSCLPNYIGRAPNCRPECTINQECPGNLACINERCKDPCPGSCGFNAQCVVTNHSPHCHCQAGFTGDPFNGCTSIPVALPVEEERTPCIPSPCGANAECRERNGAGSCVCLPEYFGDPYTSCRPECVTNTDCARDKACLNNKCKDPCPGICGINAECRVSNHLPSCSCFDGYTGNPSVSCHLPPPISEPKAEPCQPSPCGPYSNCRVVNEHAVCSCLPNHIGSPPMCRPECMISAECSLDKTCINSKCQDPCPGTCGINAQCRVVNHNPICSCSSGYTGDPFIRCNPEERKPEPLPPANPCVPSPCGPYSDCRVIGNTPACSCIQNFVGRPPNCRPECSINAECPANRACQNERCVDPCSGSCGASTDCTVISHRPVCSCKVGFTGDPFSGCIPIPIAAPVEEERNPCNPSPCGANAECRERQGAGSCACLPEYLGDPYTGCRPECVTNSDCPRDQACVSNKCKDPCPGTCGINAECSVPNHAPSCSCLPGYTGNPFTSCHLPPPIVETPEPEPCRPSPCGPYSVCKNVDDHAVCSCQPEYIGSPPACRPECMVSSECAQNKACLNQKCQDPCPGTCGINAKCQVVNHNPICSCAESYVGDPFVRCVLRPTKPVEVDSGNPCVPTPCGSNSQCRVVGTQAACSCLPNYIGRAPNCRPECTINAECPSNLACQNERCKDPCPGSCGPFTTCMVIKHASVCQCLSGYTGDPFTGCSIIPTPTVTEQPRNPCNPSTCGANAVCRERNGAGSCSCLPEYFGDPYTGCRPECVANSDCDRSRSCVNNKCVDPCPGTCGLNSECSVINHAPFCSCIPGYTGEPTSACKVIQAIVEEPQNPCQLSPCGPYSACREVNGHAVCSCNVGYIGSPPMCRPECVVSSECSQDKACVSQKCVDPCPGVCGLNAQCRAVNHNPICSCLTGFTGDPFVQCSRIELPAPPKTPENPCIPTPCGPNSQCRIVGTQAACSCLQNFVGRPPNCRPECLSDSECPNHLACKNEKCRDPCTGLCGINAQCTVVNHQPICSCFPGYTGEPSRSCILPLQEPLTERPRTPCSPSPCGPNAECREKNGAGACFCAAGFEGNPYDSDRGCRRECEVNNDCSSALACVSFKCVDPCPGTCGALAECHVNNHIPTCLCPTGYAGDPFFQCRLAPTEPPPEINPCQPSPCGPNSQCREVNKQAVCSCLPQYVGSPPSCRPECVVNSECQLDKACVNQRCGDPCPNTCGLGAQCTTRNHNPICACPPGYTGDPFTRCSPQPPPPPEPTTERPPSCQPSPCGPNSICKIIGNSPTCSCLQDYIGAPPNCRPECVLSSECGSSLACINQKCQDPCPGSCGSNTVCNVLNHIPICNCAEGFTGDAFTSCYQIPPSTKAPELDPCNPSPCGPNSLCNDGVCTCLPEYLGNPYEACRPECVLSAECTRNKACIRNKCVDPCPGTCGQNARCDVINHIPSCSCPDGYTGDPFVNCRVSEPPPPKAQPCNPSPCGPNSQCREANQQAVCSCLAGYQGSPPGCRPECVVGAECPQDKACINQKCVDPCPGSCGARARCEVRNHSPICSCPECDTGDPFQRCRPIPPEPPVTRLPNPEPCNPSPCGPNSLCRPAGESYACSCLQGYIGNPPNCRPECVINTDCPSALACMNSQCKDPCPGSCGENAECHVISHAVSCSCLIKMESVHVRYTETLLPSPPICALT</sequence>
<dbReference type="Gene3D" id="2.90.20.10">
    <property type="entry name" value="Plasmodium vivax P25 domain"/>
    <property type="match status" value="1"/>
</dbReference>
<protein>
    <recommendedName>
        <fullName evidence="10">EGF-like domain-containing protein</fullName>
    </recommendedName>
</protein>
<feature type="disulfide bond" evidence="8">
    <location>
        <begin position="6028"/>
        <end position="6038"/>
    </location>
</feature>
<feature type="domain" description="EGF-like" evidence="10">
    <location>
        <begin position="5538"/>
        <end position="5577"/>
    </location>
</feature>
<evidence type="ECO:0000256" key="4">
    <source>
        <dbReference type="ARBA" id="ARBA00022729"/>
    </source>
</evidence>
<dbReference type="SUPFAM" id="SSF90148">
    <property type="entry name" value="DPY module"/>
    <property type="match status" value="21"/>
</dbReference>
<feature type="domain" description="EGF-like" evidence="10">
    <location>
        <begin position="6821"/>
        <end position="6854"/>
    </location>
</feature>
<feature type="domain" description="EGF-like" evidence="10">
    <location>
        <begin position="940"/>
        <end position="973"/>
    </location>
</feature>
<feature type="disulfide bond" evidence="8">
    <location>
        <begin position="7204"/>
        <end position="7214"/>
    </location>
</feature>
<feature type="domain" description="EGF-like" evidence="10">
    <location>
        <begin position="777"/>
        <end position="818"/>
    </location>
</feature>
<dbReference type="InterPro" id="IPR000152">
    <property type="entry name" value="EGF-type_Asp/Asn_hydroxyl_site"/>
</dbReference>
<keyword evidence="4" id="KW-0732">Signal</keyword>
<dbReference type="Proteomes" id="UP000019118">
    <property type="component" value="Unassembled WGS sequence"/>
</dbReference>
<keyword evidence="2" id="KW-0964">Secreted</keyword>
<feature type="domain" description="EGF-like" evidence="10">
    <location>
        <begin position="381"/>
        <end position="423"/>
    </location>
</feature>
<dbReference type="GO" id="GO:0005509">
    <property type="term" value="F:calcium ion binding"/>
    <property type="evidence" value="ECO:0007669"/>
    <property type="project" value="InterPro"/>
</dbReference>
<dbReference type="InterPro" id="IPR009030">
    <property type="entry name" value="Growth_fac_rcpt_cys_sf"/>
</dbReference>
<evidence type="ECO:0000256" key="8">
    <source>
        <dbReference type="PROSITE-ProRule" id="PRU00076"/>
    </source>
</evidence>
<dbReference type="InterPro" id="IPR000742">
    <property type="entry name" value="EGF"/>
</dbReference>
<feature type="domain" description="EGF-like" evidence="10">
    <location>
        <begin position="4863"/>
        <end position="4897"/>
    </location>
</feature>
<feature type="domain" description="EGF-like" evidence="10">
    <location>
        <begin position="5646"/>
        <end position="5684"/>
    </location>
</feature>
<feature type="domain" description="EGF-like" evidence="10">
    <location>
        <begin position="6607"/>
        <end position="6645"/>
    </location>
</feature>
<dbReference type="SMART" id="SM00289">
    <property type="entry name" value="WR1"/>
    <property type="match status" value="12"/>
</dbReference>
<feature type="domain" description="EGF-like" evidence="10">
    <location>
        <begin position="7201"/>
        <end position="7238"/>
    </location>
</feature>
<reference evidence="12" key="1">
    <citation type="journal article" date="2013" name="Genome Biol.">
        <title>Draft genome of the mountain pine beetle, Dendroctonus ponderosae Hopkins, a major forest pest.</title>
        <authorList>
            <person name="Keeling C.I."/>
            <person name="Yuen M.M."/>
            <person name="Liao N.Y."/>
            <person name="Docking T.R."/>
            <person name="Chan S.K."/>
            <person name="Taylor G.A."/>
            <person name="Palmquist D.L."/>
            <person name="Jackman S.D."/>
            <person name="Nguyen A."/>
            <person name="Li M."/>
            <person name="Henderson H."/>
            <person name="Janes J.K."/>
            <person name="Zhao Y."/>
            <person name="Pandoh P."/>
            <person name="Moore R."/>
            <person name="Sperling F.A."/>
            <person name="Huber D.P."/>
            <person name="Birol I."/>
            <person name="Jones S.J."/>
            <person name="Bohlmann J."/>
        </authorList>
    </citation>
    <scope>NUCLEOTIDE SEQUENCE</scope>
</reference>
<feature type="domain" description="EGF-like" evidence="10">
    <location>
        <begin position="6773"/>
        <end position="6810"/>
    </location>
</feature>
<feature type="domain" description="EGF-like" evidence="10">
    <location>
        <begin position="465"/>
        <end position="509"/>
    </location>
</feature>
<feature type="domain" description="EGF-like" evidence="10">
    <location>
        <begin position="6180"/>
        <end position="6219"/>
    </location>
</feature>
<feature type="domain" description="EGF-like" evidence="10">
    <location>
        <begin position="95"/>
        <end position="136"/>
    </location>
</feature>
<feature type="domain" description="EGF-like" evidence="10">
    <location>
        <begin position="4366"/>
        <end position="4405"/>
    </location>
</feature>
<feature type="domain" description="EGF-like" evidence="10">
    <location>
        <begin position="3817"/>
        <end position="3856"/>
    </location>
</feature>
<reference evidence="11" key="2">
    <citation type="submission" date="2024-08" db="UniProtKB">
        <authorList>
            <consortium name="EnsemblMetazoa"/>
        </authorList>
    </citation>
    <scope>IDENTIFICATION</scope>
</reference>
<dbReference type="FunFam" id="2.10.25.10:FF:000526">
    <property type="entry name" value="Dumpy, isoform J"/>
    <property type="match status" value="1"/>
</dbReference>
<feature type="domain" description="EGF-like" evidence="10">
    <location>
        <begin position="6930"/>
        <end position="6968"/>
    </location>
</feature>
<evidence type="ECO:0000256" key="6">
    <source>
        <dbReference type="ARBA" id="ARBA00023157"/>
    </source>
</evidence>
<dbReference type="FunFam" id="2.10.25.10:FF:000038">
    <property type="entry name" value="Fibrillin 2"/>
    <property type="match status" value="11"/>
</dbReference>
<feature type="domain" description="EGF-like" evidence="10">
    <location>
        <begin position="1193"/>
        <end position="1232"/>
    </location>
</feature>
<feature type="domain" description="EGF-like" evidence="10">
    <location>
        <begin position="3389"/>
        <end position="3428"/>
    </location>
</feature>
<feature type="domain" description="EGF-like" evidence="10">
    <location>
        <begin position="54"/>
        <end position="94"/>
    </location>
</feature>
<feature type="domain" description="EGF-like" evidence="10">
    <location>
        <begin position="4752"/>
        <end position="4789"/>
    </location>
</feature>
<evidence type="ECO:0000256" key="5">
    <source>
        <dbReference type="ARBA" id="ARBA00022737"/>
    </source>
</evidence>
<feature type="domain" description="EGF-like" evidence="10">
    <location>
        <begin position="2020"/>
        <end position="2061"/>
    </location>
</feature>
<feature type="domain" description="EGF-like" evidence="10">
    <location>
        <begin position="510"/>
        <end position="544"/>
    </location>
</feature>
<dbReference type="InterPro" id="IPR049883">
    <property type="entry name" value="NOTCH1_EGF-like"/>
</dbReference>
<feature type="domain" description="EGF-like" evidence="10">
    <location>
        <begin position="5753"/>
        <end position="5791"/>
    </location>
</feature>
<dbReference type="Pfam" id="PF00008">
    <property type="entry name" value="EGF"/>
    <property type="match status" value="1"/>
</dbReference>
<dbReference type="InterPro" id="IPR048407">
    <property type="entry name" value="Dumpy_DPY"/>
</dbReference>
<feature type="domain" description="EGF-like" evidence="10">
    <location>
        <begin position="6989"/>
        <end position="7026"/>
    </location>
</feature>
<dbReference type="PROSITE" id="PS00010">
    <property type="entry name" value="ASX_HYDROXYL"/>
    <property type="match status" value="17"/>
</dbReference>
<dbReference type="Gene3D" id="2.10.25.10">
    <property type="entry name" value="Laminin"/>
    <property type="match status" value="24"/>
</dbReference>
<dbReference type="GO" id="GO:0005576">
    <property type="term" value="C:extracellular region"/>
    <property type="evidence" value="ECO:0007669"/>
    <property type="project" value="UniProtKB-SubCell"/>
</dbReference>
<feature type="domain" description="EGF-like" evidence="10">
    <location>
        <begin position="217"/>
        <end position="257"/>
    </location>
</feature>
<feature type="domain" description="EGF-like" evidence="10">
    <location>
        <begin position="298"/>
        <end position="337"/>
    </location>
</feature>
<feature type="domain" description="EGF-like" evidence="10">
    <location>
        <begin position="669"/>
        <end position="708"/>
    </location>
</feature>
<comment type="subcellular location">
    <subcellularLocation>
        <location evidence="1">Secreted</location>
    </subcellularLocation>
</comment>
<dbReference type="InterPro" id="IPR006150">
    <property type="entry name" value="Cys_repeat_1"/>
</dbReference>
<dbReference type="PROSITE" id="PS50026">
    <property type="entry name" value="EGF_3"/>
    <property type="match status" value="65"/>
</dbReference>
<feature type="domain" description="EGF-like" evidence="10">
    <location>
        <begin position="2184"/>
        <end position="2225"/>
    </location>
</feature>
<feature type="disulfide bond" evidence="8">
    <location>
        <begin position="679"/>
        <end position="696"/>
    </location>
</feature>
<dbReference type="PANTHER" id="PTHR22963">
    <property type="entry name" value="ENDOGLIN-RELATED"/>
    <property type="match status" value="1"/>
</dbReference>
<feature type="disulfide bond" evidence="8">
    <location>
        <begin position="4755"/>
        <end position="4765"/>
    </location>
</feature>
<feature type="domain" description="EGF-like" evidence="10">
    <location>
        <begin position="4048"/>
        <end position="4087"/>
    </location>
</feature>
<feature type="disulfide bond" evidence="8">
    <location>
        <begin position="6992"/>
        <end position="7002"/>
    </location>
</feature>
<dbReference type="Pfam" id="PF21164">
    <property type="entry name" value="Dumpy_DPY"/>
    <property type="match status" value="28"/>
</dbReference>
<dbReference type="InterPro" id="IPR003645">
    <property type="entry name" value="Fol_N"/>
</dbReference>
<comment type="caution">
    <text evidence="8">Lacks conserved residue(s) required for the propagation of feature annotation.</text>
</comment>
<feature type="domain" description="EGF-like" evidence="10">
    <location>
        <begin position="2544"/>
        <end position="2584"/>
    </location>
</feature>
<feature type="domain" description="EGF-like" evidence="10">
    <location>
        <begin position="137"/>
        <end position="176"/>
    </location>
</feature>
<dbReference type="SMART" id="SM00179">
    <property type="entry name" value="EGF_CA"/>
    <property type="match status" value="32"/>
</dbReference>
<keyword evidence="12" id="KW-1185">Reference proteome</keyword>
<evidence type="ECO:0000256" key="7">
    <source>
        <dbReference type="ARBA" id="ARBA00023180"/>
    </source>
</evidence>
<feature type="domain" description="EGF-like" evidence="10">
    <location>
        <begin position="5434"/>
        <end position="5472"/>
    </location>
</feature>
<feature type="domain" description="EGF-like" evidence="10">
    <location>
        <begin position="6073"/>
        <end position="6111"/>
    </location>
</feature>
<evidence type="ECO:0000256" key="2">
    <source>
        <dbReference type="ARBA" id="ARBA00022525"/>
    </source>
</evidence>
<feature type="domain" description="EGF-like" evidence="10">
    <location>
        <begin position="5117"/>
        <end position="5155"/>
    </location>
</feature>
<feature type="domain" description="EGF-like" evidence="10">
    <location>
        <begin position="4215"/>
        <end position="4254"/>
    </location>
</feature>
<feature type="domain" description="EGF-like" evidence="10">
    <location>
        <begin position="1692"/>
        <end position="1732"/>
    </location>
</feature>
<dbReference type="SUPFAM" id="SSF57196">
    <property type="entry name" value="EGF/Laminin"/>
    <property type="match status" value="6"/>
</dbReference>
<feature type="domain" description="EGF-like" evidence="10">
    <location>
        <begin position="177"/>
        <end position="216"/>
    </location>
</feature>
<evidence type="ECO:0000256" key="3">
    <source>
        <dbReference type="ARBA" id="ARBA00022536"/>
    </source>
</evidence>
<feature type="domain" description="EGF-like" evidence="10">
    <location>
        <begin position="624"/>
        <end position="664"/>
    </location>
</feature>
<feature type="domain" description="EGF-like" evidence="10">
    <location>
        <begin position="4804"/>
        <end position="4842"/>
    </location>
</feature>
<keyword evidence="6 8" id="KW-1015">Disulfide bond</keyword>
<feature type="domain" description="EGF-like" evidence="10">
    <location>
        <begin position="6394"/>
        <end position="6432"/>
    </location>
</feature>
<dbReference type="PANTHER" id="PTHR22963:SF39">
    <property type="entry name" value="DUMPY"/>
    <property type="match status" value="1"/>
</dbReference>
<feature type="domain" description="EGF-like" evidence="10">
    <location>
        <begin position="5860"/>
        <end position="5899"/>
    </location>
</feature>
<feature type="disulfide bond" evidence="8">
    <location>
        <begin position="6776"/>
        <end position="6786"/>
    </location>
</feature>
<feature type="domain" description="EGF-like" evidence="10">
    <location>
        <begin position="819"/>
        <end position="861"/>
    </location>
</feature>
<name>A0AAR5Q051_DENPD</name>
<dbReference type="SMART" id="SM00286">
    <property type="entry name" value="PTI"/>
    <property type="match status" value="25"/>
</dbReference>
<dbReference type="SMART" id="SM00274">
    <property type="entry name" value="FOLN"/>
    <property type="match status" value="31"/>
</dbReference>
<feature type="domain" description="EGF-like" evidence="10">
    <location>
        <begin position="713"/>
        <end position="756"/>
    </location>
</feature>
<feature type="domain" description="EGF-like" evidence="10">
    <location>
        <begin position="4089"/>
        <end position="4125"/>
    </location>
</feature>
<dbReference type="SUPFAM" id="SSF57184">
    <property type="entry name" value="Growth factor receptor domain"/>
    <property type="match status" value="6"/>
</dbReference>
<dbReference type="CDD" id="cd00054">
    <property type="entry name" value="EGF_CA"/>
    <property type="match status" value="14"/>
</dbReference>
<organism evidence="11 12">
    <name type="scientific">Dendroctonus ponderosae</name>
    <name type="common">Mountain pine beetle</name>
    <dbReference type="NCBI Taxonomy" id="77166"/>
    <lineage>
        <taxon>Eukaryota</taxon>
        <taxon>Metazoa</taxon>
        <taxon>Ecdysozoa</taxon>
        <taxon>Arthropoda</taxon>
        <taxon>Hexapoda</taxon>
        <taxon>Insecta</taxon>
        <taxon>Pterygota</taxon>
        <taxon>Neoptera</taxon>
        <taxon>Endopterygota</taxon>
        <taxon>Coleoptera</taxon>
        <taxon>Polyphaga</taxon>
        <taxon>Cucujiformia</taxon>
        <taxon>Curculionidae</taxon>
        <taxon>Scolytinae</taxon>
        <taxon>Dendroctonus</taxon>
    </lineage>
</organism>
<feature type="domain" description="EGF-like" evidence="10">
    <location>
        <begin position="5329"/>
        <end position="5367"/>
    </location>
</feature>
<dbReference type="EnsemblMetazoa" id="XM_019911064.1">
    <property type="protein sequence ID" value="XP_019766623.1"/>
    <property type="gene ID" value="LOC109542038"/>
</dbReference>
<feature type="domain" description="EGF-like" evidence="10">
    <location>
        <begin position="6714"/>
        <end position="6752"/>
    </location>
</feature>
<feature type="domain" description="EGF-like" evidence="10">
    <location>
        <begin position="5011"/>
        <end position="5049"/>
    </location>
</feature>
<evidence type="ECO:0000259" key="10">
    <source>
        <dbReference type="PROSITE" id="PS50026"/>
    </source>
</evidence>
<keyword evidence="5" id="KW-0677">Repeat</keyword>
<feature type="domain" description="EGF-like" evidence="10">
    <location>
        <begin position="4692"/>
        <end position="4731"/>
    </location>
</feature>
<feature type="domain" description="EGF-like" evidence="10">
    <location>
        <begin position="5812"/>
        <end position="5846"/>
    </location>
</feature>
<proteinExistence type="predicted"/>
<keyword evidence="3 8" id="KW-0245">EGF-like domain</keyword>
<feature type="region of interest" description="Disordered" evidence="9">
    <location>
        <begin position="7024"/>
        <end position="7043"/>
    </location>
</feature>
<evidence type="ECO:0000256" key="9">
    <source>
        <dbReference type="SAM" id="MobiDB-lite"/>
    </source>
</evidence>
<feature type="domain" description="EGF-like" evidence="10">
    <location>
        <begin position="6287"/>
        <end position="6325"/>
    </location>
</feature>
<feature type="domain" description="EGF-like" evidence="10">
    <location>
        <begin position="7246"/>
        <end position="7284"/>
    </location>
</feature>
<feature type="domain" description="EGF-like" evidence="10">
    <location>
        <begin position="5221"/>
        <end position="5260"/>
    </location>
</feature>
<feature type="domain" description="EGF-like" evidence="10">
    <location>
        <begin position="3950"/>
        <end position="3988"/>
    </location>
</feature>
<feature type="domain" description="EGF-like" evidence="10">
    <location>
        <begin position="4906"/>
        <end position="4943"/>
    </location>
</feature>
<evidence type="ECO:0000313" key="11">
    <source>
        <dbReference type="EnsemblMetazoa" id="XP_019766623.1"/>
    </source>
</evidence>
<feature type="domain" description="EGF-like" evidence="10">
    <location>
        <begin position="6025"/>
        <end position="6062"/>
    </location>
</feature>
<feature type="domain" description="EGF-like" evidence="10">
    <location>
        <begin position="7355"/>
        <end position="7393"/>
    </location>
</feature>
<feature type="domain" description="EGF-like" evidence="10">
    <location>
        <begin position="6501"/>
        <end position="6540"/>
    </location>
</feature>
<dbReference type="SMART" id="SM00181">
    <property type="entry name" value="EGF"/>
    <property type="match status" value="125"/>
</dbReference>